<reference evidence="1 2" key="1">
    <citation type="submission" date="2017-08" db="EMBL/GenBank/DDBJ databases">
        <authorList>
            <person name="de Groot N.N."/>
        </authorList>
    </citation>
    <scope>NUCLEOTIDE SEQUENCE [LARGE SCALE GENOMIC DNA]</scope>
    <source>
        <strain evidence="1 2">HM2</strain>
    </source>
</reference>
<sequence length="52" mass="6280">MFYFLIFYNHFLQHVNALCEKYDQETELTNFYKEKLDEIAIICIRGFTAHGT</sequence>
<dbReference type="AlphaFoldDB" id="A0A380S8N5"/>
<evidence type="ECO:0000313" key="1">
    <source>
        <dbReference type="EMBL" id="SUQ24861.1"/>
    </source>
</evidence>
<gene>
    <name evidence="1" type="ORF">SAMN05661053_2275</name>
</gene>
<name>A0A380S8N5_FIBSU</name>
<evidence type="ECO:0000313" key="2">
    <source>
        <dbReference type="Proteomes" id="UP000255423"/>
    </source>
</evidence>
<dbReference type="EMBL" id="UHJL01000003">
    <property type="protein sequence ID" value="SUQ24861.1"/>
    <property type="molecule type" value="Genomic_DNA"/>
</dbReference>
<dbReference type="Proteomes" id="UP000255423">
    <property type="component" value="Unassembled WGS sequence"/>
</dbReference>
<accession>A0A380S8N5</accession>
<proteinExistence type="predicted"/>
<protein>
    <submittedName>
        <fullName evidence="1">Uncharacterized protein</fullName>
    </submittedName>
</protein>
<organism evidence="1 2">
    <name type="scientific">Fibrobacter succinogenes</name>
    <name type="common">Bacteroides succinogenes</name>
    <dbReference type="NCBI Taxonomy" id="833"/>
    <lineage>
        <taxon>Bacteria</taxon>
        <taxon>Pseudomonadati</taxon>
        <taxon>Fibrobacterota</taxon>
        <taxon>Fibrobacteria</taxon>
        <taxon>Fibrobacterales</taxon>
        <taxon>Fibrobacteraceae</taxon>
        <taxon>Fibrobacter</taxon>
    </lineage>
</organism>